<keyword evidence="3" id="KW-1185">Reference proteome</keyword>
<accession>A0A7X5URJ9</accession>
<comment type="caution">
    <text evidence="2">The sequence shown here is derived from an EMBL/GenBank/DDBJ whole genome shotgun (WGS) entry which is preliminary data.</text>
</comment>
<proteinExistence type="predicted"/>
<keyword evidence="1" id="KW-0472">Membrane</keyword>
<organism evidence="2 3">
    <name type="scientific">Saccharomonospora amisosensis</name>
    <dbReference type="NCBI Taxonomy" id="1128677"/>
    <lineage>
        <taxon>Bacteria</taxon>
        <taxon>Bacillati</taxon>
        <taxon>Actinomycetota</taxon>
        <taxon>Actinomycetes</taxon>
        <taxon>Pseudonocardiales</taxon>
        <taxon>Pseudonocardiaceae</taxon>
        <taxon>Saccharomonospora</taxon>
    </lineage>
</organism>
<evidence type="ECO:0000313" key="3">
    <source>
        <dbReference type="Proteomes" id="UP000545493"/>
    </source>
</evidence>
<keyword evidence="1" id="KW-0812">Transmembrane</keyword>
<evidence type="ECO:0000313" key="2">
    <source>
        <dbReference type="EMBL" id="NIJ12855.1"/>
    </source>
</evidence>
<evidence type="ECO:0000256" key="1">
    <source>
        <dbReference type="SAM" id="Phobius"/>
    </source>
</evidence>
<protein>
    <submittedName>
        <fullName evidence="2">Uncharacterized protein</fullName>
    </submittedName>
</protein>
<gene>
    <name evidence="2" type="ORF">FHU38_003199</name>
</gene>
<dbReference type="EMBL" id="JAAOYM010000001">
    <property type="protein sequence ID" value="NIJ12855.1"/>
    <property type="molecule type" value="Genomic_DNA"/>
</dbReference>
<feature type="transmembrane region" description="Helical" evidence="1">
    <location>
        <begin position="25"/>
        <end position="46"/>
    </location>
</feature>
<reference evidence="2 3" key="1">
    <citation type="submission" date="2020-03" db="EMBL/GenBank/DDBJ databases">
        <title>Sequencing the genomes of 1000 actinobacteria strains.</title>
        <authorList>
            <person name="Klenk H.-P."/>
        </authorList>
    </citation>
    <scope>NUCLEOTIDE SEQUENCE [LARGE SCALE GENOMIC DNA]</scope>
    <source>
        <strain evidence="2 3">DSM 45685</strain>
    </source>
</reference>
<sequence length="212" mass="21984">MSDTSPMPVITGSPPAAPPQRGPRLVLYAVGLVAVAVVSGLVWWLIRSGGGVSGQVAAPTEENPLTSGEFSYTVVAGPQTSTDCAGNAYGDVASWFTQHPCERVVRALYTTRSGEARALVSVVVVTMPTATEAQQLKLITDTDGTGNVNDLVRDGTASLPGAPSVAGGEYHSKSEGKEVTIVESEFYGEHTDDALLPRIGSDALRLSAALRG</sequence>
<dbReference type="Proteomes" id="UP000545493">
    <property type="component" value="Unassembled WGS sequence"/>
</dbReference>
<dbReference type="RefSeq" id="WP_390623295.1">
    <property type="nucleotide sequence ID" value="NZ_JAAOYM010000001.1"/>
</dbReference>
<dbReference type="AlphaFoldDB" id="A0A7X5URJ9"/>
<keyword evidence="1" id="KW-1133">Transmembrane helix</keyword>
<name>A0A7X5URJ9_9PSEU</name>